<accession>F5XGY2</accession>
<evidence type="ECO:0008006" key="3">
    <source>
        <dbReference type="Google" id="ProtNLM"/>
    </source>
</evidence>
<name>F5XGY2_MICPN</name>
<dbReference type="EMBL" id="AP012204">
    <property type="protein sequence ID" value="BAK35614.1"/>
    <property type="molecule type" value="Genomic_DNA"/>
</dbReference>
<reference evidence="1 2" key="1">
    <citation type="submission" date="2011-05" db="EMBL/GenBank/DDBJ databases">
        <title>Whole genome sequence of Microlunatus phosphovorus NM-1.</title>
        <authorList>
            <person name="Hosoyama A."/>
            <person name="Sasaki K."/>
            <person name="Harada T."/>
            <person name="Igarashi R."/>
            <person name="Kawakoshi A."/>
            <person name="Sasagawa M."/>
            <person name="Fukada J."/>
            <person name="Nakamura S."/>
            <person name="Katano Y."/>
            <person name="Hanada S."/>
            <person name="Kamagata Y."/>
            <person name="Nakamura N."/>
            <person name="Yamazaki S."/>
            <person name="Fujita N."/>
        </authorList>
    </citation>
    <scope>NUCLEOTIDE SEQUENCE [LARGE SCALE GENOMIC DNA]</scope>
    <source>
        <strain evidence="2">ATCC 700054 / DSM 10555 / JCM 9379 / NBRC 101784 / NCIMB 13414 / VKM Ac-1990 / NM-1</strain>
    </source>
</reference>
<dbReference type="KEGG" id="mph:MLP_26000"/>
<dbReference type="HOGENOM" id="CLU_2917506_0_0_11"/>
<evidence type="ECO:0000313" key="1">
    <source>
        <dbReference type="EMBL" id="BAK35614.1"/>
    </source>
</evidence>
<dbReference type="eggNOG" id="ENOG502ZR42">
    <property type="taxonomic scope" value="Bacteria"/>
</dbReference>
<dbReference type="AlphaFoldDB" id="F5XGY2"/>
<protein>
    <recommendedName>
        <fullName evidence="3">Helix-hairpin-helix DNA-binding motif class 1 domain-containing protein</fullName>
    </recommendedName>
</protein>
<gene>
    <name evidence="1" type="ordered locus">MLP_26000</name>
</gene>
<keyword evidence="2" id="KW-1185">Reference proteome</keyword>
<dbReference type="RefSeq" id="WP_013863483.1">
    <property type="nucleotide sequence ID" value="NC_015635.1"/>
</dbReference>
<evidence type="ECO:0000313" key="2">
    <source>
        <dbReference type="Proteomes" id="UP000007947"/>
    </source>
</evidence>
<dbReference type="Proteomes" id="UP000007947">
    <property type="component" value="Chromosome"/>
</dbReference>
<sequence length="61" mass="6625">MIDRGPDFDGVRIGRPATGALIDAGYRTIGDLPKDLTELRHLHGVGPSAIRRLTEARSQQS</sequence>
<proteinExistence type="predicted"/>
<dbReference type="OrthoDB" id="7950977at2"/>
<organism evidence="1 2">
    <name type="scientific">Microlunatus phosphovorus (strain ATCC 700054 / DSM 10555 / JCM 9379 / NBRC 101784 / NCIMB 13414 / VKM Ac-1990 / NM-1)</name>
    <dbReference type="NCBI Taxonomy" id="1032480"/>
    <lineage>
        <taxon>Bacteria</taxon>
        <taxon>Bacillati</taxon>
        <taxon>Actinomycetota</taxon>
        <taxon>Actinomycetes</taxon>
        <taxon>Propionibacteriales</taxon>
        <taxon>Propionibacteriaceae</taxon>
        <taxon>Microlunatus</taxon>
    </lineage>
</organism>